<sequence length="240" mass="27522">MYNQSQNKRKDTENMSFVAMLHNQNGIVAIADSKSTVHYTNGDREEEVGRKTQKLFCNSQFILLTFGKNQIELSNGNYINLEDIINDNLKEGDNPSEFLNRLLLCIKGLQKNEKPYEFHFLIGYQKNIDNYDRFVSQSIDITTDGMTSSPYQIKTGIFAGGCHSQIVNGLNIGINWTIDELILKARTLMEVSRKLEEAFSLYSAVGNDIHIVSLDSHGKMRRYINEKKIENNINREQENL</sequence>
<gene>
    <name evidence="1" type="ORF">HMPREF9488_03135</name>
</gene>
<dbReference type="HOGENOM" id="CLU_1154883_0_0_9"/>
<accession>E7GEJ3</accession>
<dbReference type="AlphaFoldDB" id="E7GEJ3"/>
<dbReference type="GeneID" id="78231592"/>
<dbReference type="Proteomes" id="UP000003157">
    <property type="component" value="Unassembled WGS sequence"/>
</dbReference>
<evidence type="ECO:0000313" key="1">
    <source>
        <dbReference type="EMBL" id="EFW03444.1"/>
    </source>
</evidence>
<dbReference type="eggNOG" id="ENOG502ZRZ1">
    <property type="taxonomic scope" value="Bacteria"/>
</dbReference>
<reference evidence="1 2" key="1">
    <citation type="submission" date="2010-12" db="EMBL/GenBank/DDBJ databases">
        <title>The Genome Sequence of Coprobacillus sp. strain 29_1.</title>
        <authorList>
            <consortium name="The Broad Institute Genome Sequencing Platform"/>
            <person name="Earl A."/>
            <person name="Ward D."/>
            <person name="Feldgarden M."/>
            <person name="Gevers D."/>
            <person name="Daigneault M."/>
            <person name="Sibley C.D."/>
            <person name="White A."/>
            <person name="Strauss J."/>
            <person name="Allen-Vercoe E."/>
            <person name="Young S.K."/>
            <person name="Zeng Q."/>
            <person name="Gargeya S."/>
            <person name="Fitzgerald M."/>
            <person name="Haas B."/>
            <person name="Abouelleil A."/>
            <person name="Alvarado L."/>
            <person name="Arachchi H.M."/>
            <person name="Berlin A."/>
            <person name="Brown A."/>
            <person name="Chapman S.B."/>
            <person name="Chen Z."/>
            <person name="Dunbar C."/>
            <person name="Freedman E."/>
            <person name="Gearin G."/>
            <person name="Gellesch M."/>
            <person name="Goldberg J."/>
            <person name="Griggs A."/>
            <person name="Gujja S."/>
            <person name="Heilman E."/>
            <person name="Heiman D."/>
            <person name="Howarth C."/>
            <person name="Larson L."/>
            <person name="Lui A."/>
            <person name="MacDonald P.J.P."/>
            <person name="Mehta T."/>
            <person name="Montmayeur A."/>
            <person name="Murphy C."/>
            <person name="Neiman D."/>
            <person name="Pearson M."/>
            <person name="Priest M."/>
            <person name="Roberts A."/>
            <person name="Saif S."/>
            <person name="Shea T."/>
            <person name="Shenoy N."/>
            <person name="Sisk P."/>
            <person name="Stolte C."/>
            <person name="Sykes S."/>
            <person name="White J."/>
            <person name="Yandava C."/>
            <person name="Nusbaum C."/>
            <person name="Birren B."/>
        </authorList>
    </citation>
    <scope>NUCLEOTIDE SEQUENCE [LARGE SCALE GENOMIC DNA]</scope>
    <source>
        <strain evidence="1 2">29_1</strain>
    </source>
</reference>
<proteinExistence type="predicted"/>
<dbReference type="RefSeq" id="WP_008790217.1">
    <property type="nucleotide sequence ID" value="NZ_AKCB01000004.1"/>
</dbReference>
<comment type="caution">
    <text evidence="1">The sequence shown here is derived from an EMBL/GenBank/DDBJ whole genome shotgun (WGS) entry which is preliminary data.</text>
</comment>
<organism evidence="1 2">
    <name type="scientific">Coprobacillus cateniformis</name>
    <dbReference type="NCBI Taxonomy" id="100884"/>
    <lineage>
        <taxon>Bacteria</taxon>
        <taxon>Bacillati</taxon>
        <taxon>Bacillota</taxon>
        <taxon>Erysipelotrichia</taxon>
        <taxon>Erysipelotrichales</taxon>
        <taxon>Coprobacillaceae</taxon>
        <taxon>Coprobacillus</taxon>
    </lineage>
</organism>
<dbReference type="EMBL" id="ADKX01000046">
    <property type="protein sequence ID" value="EFW03444.1"/>
    <property type="molecule type" value="Genomic_DNA"/>
</dbReference>
<protein>
    <submittedName>
        <fullName evidence="1">Uncharacterized protein</fullName>
    </submittedName>
</protein>
<name>E7GEJ3_9FIRM</name>
<keyword evidence="2" id="KW-1185">Reference proteome</keyword>
<evidence type="ECO:0000313" key="2">
    <source>
        <dbReference type="Proteomes" id="UP000003157"/>
    </source>
</evidence>